<feature type="region of interest" description="Disordered" evidence="1">
    <location>
        <begin position="435"/>
        <end position="525"/>
    </location>
</feature>
<feature type="region of interest" description="Disordered" evidence="1">
    <location>
        <begin position="232"/>
        <end position="251"/>
    </location>
</feature>
<accession>A0A8J5JRQ9</accession>
<sequence length="525" mass="59481">MCNRWNDAFREVQVEVGEKLKQHKQKVSGNITEVCGELQKVSSRMEALENCLTAGYQPRSSDLCNCDGVLETSFVHALSRMNSVEKSGKYDDRVEIGSVELNYRAHVLRPRATSSEVVNYPREPVKKKPQEFDGKVSREAYQAQFELFAEQNGWDDKQCTVQLATNLKGAAMEVFSQLTGAERSSYMSLVKIGHKEEDCYKWKREREKDNAEKNMEKKMYWTCGEDGHFKTSCPQNSKRGKAEQPTKTGKNRDGWCSGVHGALHTLLGVVKPDFQQCCQGEGLSTKCSRTTMKDDPAVAGKGLQTLQLEDHDLRPVVELMSQSSVRPAWEMISGASPTTKNHGAQWDAFRHQWATTNGLNTYWQTVQLQVRGALEFLGEVMKRNHDVKASQICYKDGDKVWLYNPLRKKGQTPKLQSPWGGPYTVVERPLDVAYRSGGRGKAQPKYTWEDSEDQSHKTDEDQTGDPGRTQGSTDPENPTMYQEKEHRSLLEELDVTGEGDHSEYVAEVAAPRDDFDDIPVRRRQH</sequence>
<organism evidence="2 3">
    <name type="scientific">Homarus americanus</name>
    <name type="common">American lobster</name>
    <dbReference type="NCBI Taxonomy" id="6706"/>
    <lineage>
        <taxon>Eukaryota</taxon>
        <taxon>Metazoa</taxon>
        <taxon>Ecdysozoa</taxon>
        <taxon>Arthropoda</taxon>
        <taxon>Crustacea</taxon>
        <taxon>Multicrustacea</taxon>
        <taxon>Malacostraca</taxon>
        <taxon>Eumalacostraca</taxon>
        <taxon>Eucarida</taxon>
        <taxon>Decapoda</taxon>
        <taxon>Pleocyemata</taxon>
        <taxon>Astacidea</taxon>
        <taxon>Nephropoidea</taxon>
        <taxon>Nephropidae</taxon>
        <taxon>Homarus</taxon>
    </lineage>
</organism>
<feature type="compositionally biased region" description="Polar residues" evidence="1">
    <location>
        <begin position="469"/>
        <end position="480"/>
    </location>
</feature>
<dbReference type="InterPro" id="IPR036875">
    <property type="entry name" value="Znf_CCHC_sf"/>
</dbReference>
<dbReference type="SUPFAM" id="SSF57756">
    <property type="entry name" value="Retrovirus zinc finger-like domains"/>
    <property type="match status" value="1"/>
</dbReference>
<name>A0A8J5JRQ9_HOMAM</name>
<dbReference type="EMBL" id="JAHLQT010030594">
    <property type="protein sequence ID" value="KAG7160878.1"/>
    <property type="molecule type" value="Genomic_DNA"/>
</dbReference>
<evidence type="ECO:0000256" key="1">
    <source>
        <dbReference type="SAM" id="MobiDB-lite"/>
    </source>
</evidence>
<dbReference type="GO" id="GO:0003676">
    <property type="term" value="F:nucleic acid binding"/>
    <property type="evidence" value="ECO:0007669"/>
    <property type="project" value="InterPro"/>
</dbReference>
<evidence type="ECO:0000313" key="2">
    <source>
        <dbReference type="EMBL" id="KAG7160878.1"/>
    </source>
</evidence>
<keyword evidence="3" id="KW-1185">Reference proteome</keyword>
<evidence type="ECO:0000313" key="3">
    <source>
        <dbReference type="Proteomes" id="UP000747542"/>
    </source>
</evidence>
<protein>
    <submittedName>
        <fullName evidence="2">Putative pol Retrovirus-related Pol polyprotein from transposon-like 24</fullName>
    </submittedName>
</protein>
<comment type="caution">
    <text evidence="2">The sequence shown here is derived from an EMBL/GenBank/DDBJ whole genome shotgun (WGS) entry which is preliminary data.</text>
</comment>
<gene>
    <name evidence="2" type="primary">pol-L24</name>
    <name evidence="2" type="ORF">Hamer_G007641</name>
</gene>
<reference evidence="2" key="1">
    <citation type="journal article" date="2021" name="Sci. Adv.">
        <title>The American lobster genome reveals insights on longevity, neural, and immune adaptations.</title>
        <authorList>
            <person name="Polinski J.M."/>
            <person name="Zimin A.V."/>
            <person name="Clark K.F."/>
            <person name="Kohn A.B."/>
            <person name="Sadowski N."/>
            <person name="Timp W."/>
            <person name="Ptitsyn A."/>
            <person name="Khanna P."/>
            <person name="Romanova D.Y."/>
            <person name="Williams P."/>
            <person name="Greenwood S.J."/>
            <person name="Moroz L.L."/>
            <person name="Walt D.R."/>
            <person name="Bodnar A.G."/>
        </authorList>
    </citation>
    <scope>NUCLEOTIDE SEQUENCE</scope>
    <source>
        <strain evidence="2">GMGI-L3</strain>
    </source>
</reference>
<dbReference type="AlphaFoldDB" id="A0A8J5JRQ9"/>
<proteinExistence type="predicted"/>
<dbReference type="GO" id="GO:0008270">
    <property type="term" value="F:zinc ion binding"/>
    <property type="evidence" value="ECO:0007669"/>
    <property type="project" value="InterPro"/>
</dbReference>
<dbReference type="Proteomes" id="UP000747542">
    <property type="component" value="Unassembled WGS sequence"/>
</dbReference>